<dbReference type="InterPro" id="IPR023042">
    <property type="entry name" value="Peptidase_M17_leu_NH2_pept"/>
</dbReference>
<dbReference type="InterPro" id="IPR000819">
    <property type="entry name" value="Peptidase_M17_C"/>
</dbReference>
<dbReference type="PANTHER" id="PTHR11963">
    <property type="entry name" value="LEUCINE AMINOPEPTIDASE-RELATED"/>
    <property type="match status" value="1"/>
</dbReference>
<dbReference type="CDD" id="cd00433">
    <property type="entry name" value="Peptidase_M17"/>
    <property type="match status" value="1"/>
</dbReference>
<evidence type="ECO:0000313" key="12">
    <source>
        <dbReference type="Proteomes" id="UP000572528"/>
    </source>
</evidence>
<feature type="active site" evidence="8">
    <location>
        <position position="399"/>
    </location>
</feature>
<protein>
    <recommendedName>
        <fullName evidence="8">Probable cytosol aminopeptidase</fullName>
        <ecNumber evidence="8">3.4.11.1</ecNumber>
    </recommendedName>
    <alternativeName>
        <fullName evidence="8">Leucine aminopeptidase</fullName>
        <shortName evidence="8">LAP</shortName>
        <ecNumber evidence="8">3.4.11.10</ecNumber>
    </alternativeName>
    <alternativeName>
        <fullName evidence="8">Leucyl aminopeptidase</fullName>
    </alternativeName>
</protein>
<evidence type="ECO:0000256" key="2">
    <source>
        <dbReference type="ARBA" id="ARBA00000967"/>
    </source>
</evidence>
<dbReference type="InterPro" id="IPR011356">
    <property type="entry name" value="Leucine_aapep/pepB"/>
</dbReference>
<feature type="binding site" evidence="8">
    <location>
        <position position="397"/>
    </location>
    <ligand>
        <name>Mn(2+)</name>
        <dbReference type="ChEBI" id="CHEBI:29035"/>
        <label>1</label>
    </ligand>
</feature>
<evidence type="ECO:0000256" key="8">
    <source>
        <dbReference type="HAMAP-Rule" id="MF_00181"/>
    </source>
</evidence>
<sequence>MLVLAAAPSQDDDTRPTLLTDGAVSTGVDTDALAGLLPRLGFTGEQDAVQHLPASVVTDEDYEGPEILLVVGLGAAWASSDPALAGTVDDEAALGADRAGLLRRAAGRASRALAGSSWAVMALPTLNDADLASVLQGAALGAYRWSGRDRAGSGKDSRDSGGPVGSAPSTDPQDTQDSTTAKSTGAPGATKASGAGAPKAPVERVTVLSPLAGGPEAEEALSFALALAEATTLARDLVNEPPNRLTPQAFAQRAVQAAEEASVQAQVWDEHALAQEGFGGILAVGQGSDQPPRLVRLEWAPPQAEGHVALIGKGITFDSGGLSLKPPASMPEMKSDMAGAAAVLGAVLAAARLELPVRITGWLALAENMPGPGAQRPSDIITMLSGKTVEVTNTDAEGRLVMADALARAVTEQPDAVLDVATLTGAQIVALGDHVAGVMGTPTLREEVVAAAQRAGEAFWPMPLPSGLRPALKSTVADLINANTSSRAGGMLTAGLFLREFVGDTPWAHLDVAGPAFNGKSPWGLTPSGGTGMGVATLLELLRSRALTH</sequence>
<dbReference type="GO" id="GO:0030145">
    <property type="term" value="F:manganese ion binding"/>
    <property type="evidence" value="ECO:0007669"/>
    <property type="project" value="UniProtKB-UniRule"/>
</dbReference>
<reference evidence="11 12" key="1">
    <citation type="submission" date="2020-07" db="EMBL/GenBank/DDBJ databases">
        <title>MOT database genomes.</title>
        <authorList>
            <person name="Joseph S."/>
            <person name="Aduse-Opoku J."/>
            <person name="Hashim A."/>
            <person name="Wade W."/>
            <person name="Curtis M."/>
        </authorList>
    </citation>
    <scope>NUCLEOTIDE SEQUENCE [LARGE SCALE GENOMIC DNA]</scope>
    <source>
        <strain evidence="11 12">WMus004</strain>
    </source>
</reference>
<keyword evidence="8" id="KW-0479">Metal-binding</keyword>
<dbReference type="SUPFAM" id="SSF53187">
    <property type="entry name" value="Zn-dependent exopeptidases"/>
    <property type="match status" value="1"/>
</dbReference>
<keyword evidence="5 8" id="KW-0645">Protease</keyword>
<evidence type="ECO:0000256" key="9">
    <source>
        <dbReference type="SAM" id="MobiDB-lite"/>
    </source>
</evidence>
<evidence type="ECO:0000256" key="7">
    <source>
        <dbReference type="ARBA" id="ARBA00049972"/>
    </source>
</evidence>
<feature type="binding site" evidence="8">
    <location>
        <position position="395"/>
    </location>
    <ligand>
        <name>Mn(2+)</name>
        <dbReference type="ChEBI" id="CHEBI:29035"/>
        <label>1</label>
    </ligand>
</feature>
<comment type="function">
    <text evidence="7 8">Presumably involved in the processing and regular turnover of intracellular proteins. Catalyzes the removal of unsubstituted N-terminal amino acids from various peptides.</text>
</comment>
<evidence type="ECO:0000256" key="6">
    <source>
        <dbReference type="ARBA" id="ARBA00022801"/>
    </source>
</evidence>
<dbReference type="PROSITE" id="PS00631">
    <property type="entry name" value="CYTOSOL_AP"/>
    <property type="match status" value="1"/>
</dbReference>
<accession>A0A853EI03</accession>
<comment type="caution">
    <text evidence="11">The sequence shown here is derived from an EMBL/GenBank/DDBJ whole genome shotgun (WGS) entry which is preliminary data.</text>
</comment>
<comment type="subcellular location">
    <subcellularLocation>
        <location evidence="8">Cytoplasm</location>
    </subcellularLocation>
</comment>
<dbReference type="SUPFAM" id="SSF52949">
    <property type="entry name" value="Macro domain-like"/>
    <property type="match status" value="1"/>
</dbReference>
<dbReference type="Gene3D" id="3.40.630.10">
    <property type="entry name" value="Zn peptidases"/>
    <property type="match status" value="1"/>
</dbReference>
<dbReference type="EMBL" id="JACBXV010000008">
    <property type="protein sequence ID" value="NYS68200.1"/>
    <property type="molecule type" value="Genomic_DNA"/>
</dbReference>
<evidence type="ECO:0000256" key="4">
    <source>
        <dbReference type="ARBA" id="ARBA00022438"/>
    </source>
</evidence>
<feature type="binding site" evidence="8">
    <location>
        <position position="318"/>
    </location>
    <ligand>
        <name>Mn(2+)</name>
        <dbReference type="ChEBI" id="CHEBI:29035"/>
        <label>1</label>
    </ligand>
</feature>
<proteinExistence type="inferred from homology"/>
<keyword evidence="4 8" id="KW-0031">Aminopeptidase</keyword>
<dbReference type="GO" id="GO:0005737">
    <property type="term" value="C:cytoplasm"/>
    <property type="evidence" value="ECO:0007669"/>
    <property type="project" value="UniProtKB-SubCell"/>
</dbReference>
<feature type="active site" evidence="8">
    <location>
        <position position="325"/>
    </location>
</feature>
<feature type="binding site" evidence="8">
    <location>
        <position position="336"/>
    </location>
    <ligand>
        <name>Mn(2+)</name>
        <dbReference type="ChEBI" id="CHEBI:29035"/>
        <label>2</label>
    </ligand>
</feature>
<dbReference type="InterPro" id="IPR043472">
    <property type="entry name" value="Macro_dom-like"/>
</dbReference>
<feature type="compositionally biased region" description="Basic and acidic residues" evidence="9">
    <location>
        <begin position="146"/>
        <end position="159"/>
    </location>
</feature>
<evidence type="ECO:0000313" key="11">
    <source>
        <dbReference type="EMBL" id="NYS68200.1"/>
    </source>
</evidence>
<comment type="catalytic activity">
    <reaction evidence="1 8">
        <text>Release of an N-terminal amino acid, Xaa-|-Yaa-, in which Xaa is preferably Leu, but may be other amino acids including Pro although not Arg or Lys, and Yaa may be Pro. Amino acid amides and methyl esters are also readily hydrolyzed, but rates on arylamides are exceedingly low.</text>
        <dbReference type="EC" id="3.4.11.1"/>
    </reaction>
</comment>
<keyword evidence="6 8" id="KW-0378">Hydrolase</keyword>
<organism evidence="11 12">
    <name type="scientific">Actinomyces bowdenii</name>
    <dbReference type="NCBI Taxonomy" id="131109"/>
    <lineage>
        <taxon>Bacteria</taxon>
        <taxon>Bacillati</taxon>
        <taxon>Actinomycetota</taxon>
        <taxon>Actinomycetes</taxon>
        <taxon>Actinomycetales</taxon>
        <taxon>Actinomycetaceae</taxon>
        <taxon>Actinomyces</taxon>
    </lineage>
</organism>
<feature type="binding site" evidence="8">
    <location>
        <position position="397"/>
    </location>
    <ligand>
        <name>Mn(2+)</name>
        <dbReference type="ChEBI" id="CHEBI:29035"/>
        <label>2</label>
    </ligand>
</feature>
<feature type="region of interest" description="Disordered" evidence="9">
    <location>
        <begin position="146"/>
        <end position="201"/>
    </location>
</feature>
<dbReference type="Proteomes" id="UP000572528">
    <property type="component" value="Unassembled WGS sequence"/>
</dbReference>
<dbReference type="GO" id="GO:0070006">
    <property type="term" value="F:metalloaminopeptidase activity"/>
    <property type="evidence" value="ECO:0007669"/>
    <property type="project" value="InterPro"/>
</dbReference>
<dbReference type="Pfam" id="PF00883">
    <property type="entry name" value="Peptidase_M17"/>
    <property type="match status" value="1"/>
</dbReference>
<feature type="compositionally biased region" description="Low complexity" evidence="9">
    <location>
        <begin position="168"/>
        <end position="180"/>
    </location>
</feature>
<feature type="binding site" evidence="8">
    <location>
        <position position="318"/>
    </location>
    <ligand>
        <name>Mn(2+)</name>
        <dbReference type="ChEBI" id="CHEBI:29035"/>
        <label>2</label>
    </ligand>
</feature>
<evidence type="ECO:0000256" key="3">
    <source>
        <dbReference type="ARBA" id="ARBA00009528"/>
    </source>
</evidence>
<dbReference type="AlphaFoldDB" id="A0A853EI03"/>
<name>A0A853EI03_9ACTO</name>
<evidence type="ECO:0000256" key="1">
    <source>
        <dbReference type="ARBA" id="ARBA00000135"/>
    </source>
</evidence>
<comment type="catalytic activity">
    <reaction evidence="2 8">
        <text>Release of an N-terminal amino acid, preferentially leucine, but not glutamic or aspartic acids.</text>
        <dbReference type="EC" id="3.4.11.10"/>
    </reaction>
</comment>
<keyword evidence="8" id="KW-0464">Manganese</keyword>
<feature type="binding site" evidence="8">
    <location>
        <position position="313"/>
    </location>
    <ligand>
        <name>Mn(2+)</name>
        <dbReference type="ChEBI" id="CHEBI:29035"/>
        <label>2</label>
    </ligand>
</feature>
<evidence type="ECO:0000256" key="5">
    <source>
        <dbReference type="ARBA" id="ARBA00022670"/>
    </source>
</evidence>
<dbReference type="NCBIfam" id="NF002073">
    <property type="entry name" value="PRK00913.1-2"/>
    <property type="match status" value="1"/>
</dbReference>
<evidence type="ECO:0000259" key="10">
    <source>
        <dbReference type="PROSITE" id="PS00631"/>
    </source>
</evidence>
<comment type="cofactor">
    <cofactor evidence="8">
        <name>Mn(2+)</name>
        <dbReference type="ChEBI" id="CHEBI:29035"/>
    </cofactor>
    <text evidence="8">Binds 2 manganese ions per subunit.</text>
</comment>
<dbReference type="EC" id="3.4.11.10" evidence="8"/>
<dbReference type="PANTHER" id="PTHR11963:SF23">
    <property type="entry name" value="CYTOSOL AMINOPEPTIDASE"/>
    <property type="match status" value="1"/>
</dbReference>
<dbReference type="HAMAP" id="MF_00181">
    <property type="entry name" value="Cytosol_peptidase_M17"/>
    <property type="match status" value="1"/>
</dbReference>
<feature type="domain" description="Cytosol aminopeptidase" evidence="10">
    <location>
        <begin position="393"/>
        <end position="400"/>
    </location>
</feature>
<dbReference type="GO" id="GO:0006508">
    <property type="term" value="P:proteolysis"/>
    <property type="evidence" value="ECO:0007669"/>
    <property type="project" value="UniProtKB-KW"/>
</dbReference>
<gene>
    <name evidence="8" type="primary">pepA</name>
    <name evidence="11" type="ORF">HZZ05_01395</name>
</gene>
<keyword evidence="8" id="KW-0963">Cytoplasm</keyword>
<dbReference type="EC" id="3.4.11.1" evidence="8"/>
<comment type="similarity">
    <text evidence="3 8">Belongs to the peptidase M17 family.</text>
</comment>
<dbReference type="PRINTS" id="PR00481">
    <property type="entry name" value="LAMNOPPTDASE"/>
</dbReference>